<comment type="subunit">
    <text evidence="3">Monomer.</text>
</comment>
<evidence type="ECO:0000256" key="1">
    <source>
        <dbReference type="ARBA" id="ARBA00022428"/>
    </source>
</evidence>
<dbReference type="PANTHER" id="PTHR42916:SF1">
    <property type="entry name" value="PROTEIN PHYLLO, CHLOROPLASTIC"/>
    <property type="match status" value="1"/>
</dbReference>
<comment type="catalytic activity">
    <reaction evidence="3">
        <text>5-enolpyruvoyl-6-hydroxy-2-succinyl-cyclohex-3-ene-1-carboxylate = (1R,6R)-6-hydroxy-2-succinyl-cyclohexa-2,4-diene-1-carboxylate + pyruvate</text>
        <dbReference type="Rhea" id="RHEA:25597"/>
        <dbReference type="ChEBI" id="CHEBI:15361"/>
        <dbReference type="ChEBI" id="CHEBI:58689"/>
        <dbReference type="ChEBI" id="CHEBI:58818"/>
        <dbReference type="EC" id="4.2.99.20"/>
    </reaction>
</comment>
<dbReference type="Pfam" id="PF12697">
    <property type="entry name" value="Abhydrolase_6"/>
    <property type="match status" value="1"/>
</dbReference>
<accession>A0A2J9UXD5</accession>
<dbReference type="GO" id="GO:0070205">
    <property type="term" value="F:2-succinyl-6-hydroxy-2,4-cyclohexadiene-1-carboxylate synthase activity"/>
    <property type="evidence" value="ECO:0007669"/>
    <property type="project" value="UniProtKB-UniRule"/>
</dbReference>
<comment type="function">
    <text evidence="3">Catalyzes a proton abstraction reaction that results in 2,5-elimination of pyruvate from 2-succinyl-5-enolpyruvyl-6-hydroxy-3-cyclohexene-1-carboxylate (SEPHCHC) and the formation of 2-succinyl-6-hydroxy-2,4-cyclohexadiene-1-carboxylate (SHCHC).</text>
</comment>
<keyword evidence="6" id="KW-1185">Reference proteome</keyword>
<protein>
    <recommendedName>
        <fullName evidence="3">Putative 2-succinyl-6-hydroxy-2,4-cyclohexadiene-1-carboxylate synthase</fullName>
        <shortName evidence="3">SHCHC synthase</shortName>
        <ecNumber evidence="3">4.2.99.20</ecNumber>
    </recommendedName>
</protein>
<sequence>MLSSQLHFAKPTARTPLVVLVHGLLGSGADWQPVLSHMASMKCAVLTLDLPGHGANPQLKCEDFTQAVEMFEQTVQAHITLEVPVILVGYSLGGRLIMNGLAQGAFSRLNLRGAVIEGGHFGLQDDEEKAARWQNDGQWAQRFAKQPIEHVLSDWYQQAVFSSLNHEQRQTLIVQRSANLGSSVAHMLLATSLAKQPYLLPALQALTLPIHYVCGEKDSKFQQLAQYCGLSYSQVANAGHNVHHEQPQAFAKIVQAMIHSITDLSDNDNGNHHG</sequence>
<keyword evidence="1 3" id="KW-0474">Menaquinone biosynthesis</keyword>
<organism evidence="5 6">
    <name type="scientific">Vibrio mimicus</name>
    <dbReference type="NCBI Taxonomy" id="674"/>
    <lineage>
        <taxon>Bacteria</taxon>
        <taxon>Pseudomonadati</taxon>
        <taxon>Pseudomonadota</taxon>
        <taxon>Gammaproteobacteria</taxon>
        <taxon>Vibrionales</taxon>
        <taxon>Vibrionaceae</taxon>
        <taxon>Vibrio</taxon>
    </lineage>
</organism>
<dbReference type="PANTHER" id="PTHR42916">
    <property type="entry name" value="2-SUCCINYL-5-ENOLPYRUVYL-6-HYDROXY-3-CYCLOHEXENE-1-CARBOXYLATE SYNTHASE"/>
    <property type="match status" value="1"/>
</dbReference>
<evidence type="ECO:0000256" key="3">
    <source>
        <dbReference type="HAMAP-Rule" id="MF_01660"/>
    </source>
</evidence>
<dbReference type="STRING" id="674.VM_05105"/>
<dbReference type="InterPro" id="IPR029058">
    <property type="entry name" value="AB_hydrolase_fold"/>
</dbReference>
<evidence type="ECO:0000259" key="4">
    <source>
        <dbReference type="Pfam" id="PF12697"/>
    </source>
</evidence>
<dbReference type="Gene3D" id="3.40.50.1820">
    <property type="entry name" value="alpha/beta hydrolase"/>
    <property type="match status" value="1"/>
</dbReference>
<evidence type="ECO:0000256" key="2">
    <source>
        <dbReference type="ARBA" id="ARBA00023239"/>
    </source>
</evidence>
<feature type="domain" description="AB hydrolase-1" evidence="4">
    <location>
        <begin position="18"/>
        <end position="252"/>
    </location>
</feature>
<comment type="caution">
    <text evidence="5">The sequence shown here is derived from an EMBL/GenBank/DDBJ whole genome shotgun (WGS) entry which is preliminary data.</text>
</comment>
<dbReference type="Proteomes" id="UP000053748">
    <property type="component" value="Unassembled WGS sequence"/>
</dbReference>
<dbReference type="InterPro" id="IPR022485">
    <property type="entry name" value="SHCHC_synthase_MenH"/>
</dbReference>
<dbReference type="RefSeq" id="WP_000953147.1">
    <property type="nucleotide sequence ID" value="NZ_CAWMSS010000001.1"/>
</dbReference>
<reference evidence="5" key="1">
    <citation type="submission" date="2017-12" db="EMBL/GenBank/DDBJ databases">
        <title>FDA dAtabase for Regulatory Grade micrObial Sequences (FDA-ARGOS): Supporting development and validation of Infectious Disease Dx tests.</title>
        <authorList>
            <person name="Hoffmann M."/>
            <person name="Allard M."/>
            <person name="Evans P."/>
            <person name="Brown E."/>
            <person name="Tallon L.J."/>
            <person name="Sadzewicz L."/>
            <person name="Sengamalay N."/>
            <person name="Ott S."/>
            <person name="Godinez A."/>
            <person name="Nagaraj S."/>
            <person name="Vavikolanu K."/>
            <person name="Aluvathingal J."/>
            <person name="Nadendla S."/>
            <person name="Hobson J."/>
            <person name="Sichtig H."/>
        </authorList>
    </citation>
    <scope>NUCLEOTIDE SEQUENCE [LARGE SCALE GENOMIC DNA]</scope>
    <source>
        <strain evidence="5">FDAARGOS_113</strain>
    </source>
</reference>
<dbReference type="UniPathway" id="UPA00079"/>
<dbReference type="EC" id="4.2.99.20" evidence="3"/>
<keyword evidence="2 3" id="KW-0456">Lyase</keyword>
<comment type="similarity">
    <text evidence="3">Belongs to the AB hydrolase superfamily. MenH family.</text>
</comment>
<dbReference type="HAMAP" id="MF_01660">
    <property type="entry name" value="MenH"/>
    <property type="match status" value="1"/>
</dbReference>
<dbReference type="NCBIfam" id="NF008340">
    <property type="entry name" value="PRK11126.1"/>
    <property type="match status" value="1"/>
</dbReference>
<comment type="pathway">
    <text evidence="3">Quinol/quinone metabolism; 1,4-dihydroxy-2-naphthoate biosynthesis; 1,4-dihydroxy-2-naphthoate from chorismate: step 3/7.</text>
</comment>
<dbReference type="OrthoDB" id="9808398at2"/>
<dbReference type="EMBL" id="LOSJ02000002">
    <property type="protein sequence ID" value="PNM56188.1"/>
    <property type="molecule type" value="Genomic_DNA"/>
</dbReference>
<name>A0A2J9UXD5_VIBMI</name>
<evidence type="ECO:0000313" key="5">
    <source>
        <dbReference type="EMBL" id="PNM56188.1"/>
    </source>
</evidence>
<dbReference type="NCBIfam" id="TIGR03695">
    <property type="entry name" value="menH_SHCHC"/>
    <property type="match status" value="1"/>
</dbReference>
<evidence type="ECO:0000313" key="6">
    <source>
        <dbReference type="Proteomes" id="UP000053748"/>
    </source>
</evidence>
<dbReference type="AlphaFoldDB" id="A0A2J9UXD5"/>
<comment type="pathway">
    <text evidence="3">Quinol/quinone metabolism; menaquinone biosynthesis.</text>
</comment>
<proteinExistence type="inferred from homology"/>
<dbReference type="InterPro" id="IPR000073">
    <property type="entry name" value="AB_hydrolase_1"/>
</dbReference>
<dbReference type="UniPathway" id="UPA01057">
    <property type="reaction ID" value="UER00900"/>
</dbReference>
<gene>
    <name evidence="3" type="primary">menH</name>
    <name evidence="5" type="ORF">AL544_008895</name>
</gene>
<dbReference type="GO" id="GO:0009234">
    <property type="term" value="P:menaquinone biosynthetic process"/>
    <property type="evidence" value="ECO:0007669"/>
    <property type="project" value="UniProtKB-UniRule"/>
</dbReference>
<dbReference type="SUPFAM" id="SSF53474">
    <property type="entry name" value="alpha/beta-Hydrolases"/>
    <property type="match status" value="1"/>
</dbReference>